<reference evidence="10 11" key="1">
    <citation type="submission" date="2024-01" db="EMBL/GenBank/DDBJ databases">
        <title>Seven novel Bacillus-like species.</title>
        <authorList>
            <person name="Liu G."/>
        </authorList>
    </citation>
    <scope>NUCLEOTIDE SEQUENCE [LARGE SCALE GENOMIC DNA]</scope>
    <source>
        <strain evidence="10 11">FJAT-51639</strain>
    </source>
</reference>
<keyword evidence="7" id="KW-0442">Lipid degradation</keyword>
<keyword evidence="5" id="KW-0732">Signal</keyword>
<dbReference type="Gene3D" id="3.40.50.1820">
    <property type="entry name" value="alpha/beta hydrolase"/>
    <property type="match status" value="1"/>
</dbReference>
<dbReference type="PANTHER" id="PTHR34043">
    <property type="entry name" value="ALPHA/BETA-HYDROLASES SUPERFAMILY PROTEIN"/>
    <property type="match status" value="1"/>
</dbReference>
<evidence type="ECO:0000256" key="1">
    <source>
        <dbReference type="ARBA" id="ARBA00001024"/>
    </source>
</evidence>
<evidence type="ECO:0000256" key="2">
    <source>
        <dbReference type="ARBA" id="ARBA00004613"/>
    </source>
</evidence>
<keyword evidence="8" id="KW-0443">Lipid metabolism</keyword>
<proteinExistence type="predicted"/>
<comment type="subcellular location">
    <subcellularLocation>
        <location evidence="2">Secreted</location>
    </subcellularLocation>
</comment>
<dbReference type="Proteomes" id="UP001372526">
    <property type="component" value="Unassembled WGS sequence"/>
</dbReference>
<evidence type="ECO:0000313" key="10">
    <source>
        <dbReference type="EMBL" id="MEI4801835.1"/>
    </source>
</evidence>
<evidence type="ECO:0000256" key="6">
    <source>
        <dbReference type="ARBA" id="ARBA00022801"/>
    </source>
</evidence>
<dbReference type="InterPro" id="IPR056304">
    <property type="entry name" value="Lip-like_C"/>
</dbReference>
<evidence type="ECO:0000256" key="8">
    <source>
        <dbReference type="ARBA" id="ARBA00023098"/>
    </source>
</evidence>
<comment type="catalytic activity">
    <reaction evidence="1">
        <text>a triacylglycerol + H2O = a diacylglycerol + a fatty acid + H(+)</text>
        <dbReference type="Rhea" id="RHEA:12044"/>
        <dbReference type="ChEBI" id="CHEBI:15377"/>
        <dbReference type="ChEBI" id="CHEBI:15378"/>
        <dbReference type="ChEBI" id="CHEBI:17855"/>
        <dbReference type="ChEBI" id="CHEBI:18035"/>
        <dbReference type="ChEBI" id="CHEBI:28868"/>
        <dbReference type="EC" id="3.1.1.3"/>
    </reaction>
</comment>
<dbReference type="InterPro" id="IPR029058">
    <property type="entry name" value="AB_hydrolase_fold"/>
</dbReference>
<evidence type="ECO:0000259" key="9">
    <source>
        <dbReference type="Pfam" id="PF24708"/>
    </source>
</evidence>
<gene>
    <name evidence="10" type="ORF">WAZ07_10935</name>
</gene>
<sequence>MRRYVNAMLSMLLIIGLLWSPLELKAEEQNQKEPIILIHGLGGWGRDELFGFKYWGGFKDIETNLNRQGYKTYTASIGPLSSNWDRATELYSYLKGGTVDYGEAHARAHGHARYGKTYSGAYSQWDNQHKVHFVGHSMGGQTARVLLQLLKEGSLEEREYYKQHPEVGISPLFEGNKDWVRSVTSIGTPHNGSTFADEETMSSFIKEFVLKIASLSGSNPETFGYDFKLEQWGLKRKQGESFLQYADRMLNSSVWKSKDVSAYDLTTAGSKELNQWVKTYDDVYYFSYTGDATYRSLLTGHSVPLLTMNPLMYLSGLHIGKFTRGYAEPFINGNWWPNDGLVSVVSSQYPIGQRNQLYAGNAQKGVWNYTATKYNWDHLDFIGIDLADTLGISDIYSFYNEVAGNIYRLPLN</sequence>
<evidence type="ECO:0000256" key="4">
    <source>
        <dbReference type="ARBA" id="ARBA00022525"/>
    </source>
</evidence>
<dbReference type="Pfam" id="PF24708">
    <property type="entry name" value="Lip_C"/>
    <property type="match status" value="1"/>
</dbReference>
<feature type="domain" description="Lipase-like C-terminal" evidence="9">
    <location>
        <begin position="32"/>
        <end position="406"/>
    </location>
</feature>
<evidence type="ECO:0000256" key="7">
    <source>
        <dbReference type="ARBA" id="ARBA00022963"/>
    </source>
</evidence>
<organism evidence="10 11">
    <name type="scientific">Bacillus bruguierae</name>
    <dbReference type="NCBI Taxonomy" id="3127667"/>
    <lineage>
        <taxon>Bacteria</taxon>
        <taxon>Bacillati</taxon>
        <taxon>Bacillota</taxon>
        <taxon>Bacilli</taxon>
        <taxon>Bacillales</taxon>
        <taxon>Bacillaceae</taxon>
        <taxon>Bacillus</taxon>
    </lineage>
</organism>
<dbReference type="EMBL" id="JBAWSX010000005">
    <property type="protein sequence ID" value="MEI4801835.1"/>
    <property type="molecule type" value="Genomic_DNA"/>
</dbReference>
<evidence type="ECO:0000256" key="3">
    <source>
        <dbReference type="ARBA" id="ARBA00013279"/>
    </source>
</evidence>
<evidence type="ECO:0000313" key="11">
    <source>
        <dbReference type="Proteomes" id="UP001372526"/>
    </source>
</evidence>
<dbReference type="SUPFAM" id="SSF53474">
    <property type="entry name" value="alpha/beta-Hydrolases"/>
    <property type="match status" value="1"/>
</dbReference>
<evidence type="ECO:0000256" key="5">
    <source>
        <dbReference type="ARBA" id="ARBA00022729"/>
    </source>
</evidence>
<name>A0ABU8FGL5_9BACI</name>
<accession>A0ABU8FGL5</accession>
<dbReference type="RefSeq" id="WP_336472466.1">
    <property type="nucleotide sequence ID" value="NZ_JBAWSX010000005.1"/>
</dbReference>
<keyword evidence="6" id="KW-0378">Hydrolase</keyword>
<dbReference type="PANTHER" id="PTHR34043:SF3">
    <property type="entry name" value="ALPHA_BETA-HYDROLASES SUPERFAMILY PROTEIN"/>
    <property type="match status" value="1"/>
</dbReference>
<protein>
    <recommendedName>
        <fullName evidence="3">triacylglycerol lipase</fullName>
        <ecNumber evidence="3">3.1.1.3</ecNumber>
    </recommendedName>
</protein>
<keyword evidence="11" id="KW-1185">Reference proteome</keyword>
<dbReference type="EC" id="3.1.1.3" evidence="3"/>
<comment type="caution">
    <text evidence="10">The sequence shown here is derived from an EMBL/GenBank/DDBJ whole genome shotgun (WGS) entry which is preliminary data.</text>
</comment>
<keyword evidence="4" id="KW-0964">Secreted</keyword>